<dbReference type="EMBL" id="BKCJ011364509">
    <property type="protein sequence ID" value="GFD25933.1"/>
    <property type="molecule type" value="Genomic_DNA"/>
</dbReference>
<organism evidence="2">
    <name type="scientific">Tanacetum cinerariifolium</name>
    <name type="common">Dalmatian daisy</name>
    <name type="synonym">Chrysanthemum cinerariifolium</name>
    <dbReference type="NCBI Taxonomy" id="118510"/>
    <lineage>
        <taxon>Eukaryota</taxon>
        <taxon>Viridiplantae</taxon>
        <taxon>Streptophyta</taxon>
        <taxon>Embryophyta</taxon>
        <taxon>Tracheophyta</taxon>
        <taxon>Spermatophyta</taxon>
        <taxon>Magnoliopsida</taxon>
        <taxon>eudicotyledons</taxon>
        <taxon>Gunneridae</taxon>
        <taxon>Pentapetalae</taxon>
        <taxon>asterids</taxon>
        <taxon>campanulids</taxon>
        <taxon>Asterales</taxon>
        <taxon>Asteraceae</taxon>
        <taxon>Asteroideae</taxon>
        <taxon>Anthemideae</taxon>
        <taxon>Anthemidinae</taxon>
        <taxon>Tanacetum</taxon>
    </lineage>
</organism>
<accession>A0A699UV22</accession>
<sequence>PGVLAGPNPEHPEAEVGDSSSQQQTVHIDEGFTATLYPNIQENLKLPVHEPQPLMTESRTIKRMGELELLFKGVVERNTAVEERLDKHWGKIRELED</sequence>
<dbReference type="AlphaFoldDB" id="A0A699UV22"/>
<evidence type="ECO:0000256" key="1">
    <source>
        <dbReference type="SAM" id="MobiDB-lite"/>
    </source>
</evidence>
<protein>
    <submittedName>
        <fullName evidence="2">Uncharacterized protein</fullName>
    </submittedName>
</protein>
<evidence type="ECO:0000313" key="2">
    <source>
        <dbReference type="EMBL" id="GFD25933.1"/>
    </source>
</evidence>
<feature type="non-terminal residue" evidence="2">
    <location>
        <position position="1"/>
    </location>
</feature>
<gene>
    <name evidence="2" type="ORF">Tci_897902</name>
</gene>
<name>A0A699UV22_TANCI</name>
<proteinExistence type="predicted"/>
<feature type="region of interest" description="Disordered" evidence="1">
    <location>
        <begin position="1"/>
        <end position="24"/>
    </location>
</feature>
<feature type="non-terminal residue" evidence="2">
    <location>
        <position position="97"/>
    </location>
</feature>
<reference evidence="2" key="1">
    <citation type="journal article" date="2019" name="Sci. Rep.">
        <title>Draft genome of Tanacetum cinerariifolium, the natural source of mosquito coil.</title>
        <authorList>
            <person name="Yamashiro T."/>
            <person name="Shiraishi A."/>
            <person name="Satake H."/>
            <person name="Nakayama K."/>
        </authorList>
    </citation>
    <scope>NUCLEOTIDE SEQUENCE</scope>
</reference>
<comment type="caution">
    <text evidence="2">The sequence shown here is derived from an EMBL/GenBank/DDBJ whole genome shotgun (WGS) entry which is preliminary data.</text>
</comment>